<dbReference type="AlphaFoldDB" id="A0ABD2KMC6"/>
<dbReference type="SUPFAM" id="SSF54928">
    <property type="entry name" value="RNA-binding domain, RBD"/>
    <property type="match status" value="1"/>
</dbReference>
<keyword evidence="3" id="KW-1185">Reference proteome</keyword>
<organism evidence="2 3">
    <name type="scientific">Heterodera trifolii</name>
    <dbReference type="NCBI Taxonomy" id="157864"/>
    <lineage>
        <taxon>Eukaryota</taxon>
        <taxon>Metazoa</taxon>
        <taxon>Ecdysozoa</taxon>
        <taxon>Nematoda</taxon>
        <taxon>Chromadorea</taxon>
        <taxon>Rhabditida</taxon>
        <taxon>Tylenchina</taxon>
        <taxon>Tylenchomorpha</taxon>
        <taxon>Tylenchoidea</taxon>
        <taxon>Heteroderidae</taxon>
        <taxon>Heteroderinae</taxon>
        <taxon>Heterodera</taxon>
    </lineage>
</organism>
<feature type="compositionally biased region" description="Acidic residues" evidence="1">
    <location>
        <begin position="262"/>
        <end position="311"/>
    </location>
</feature>
<accession>A0ABD2KMC6</accession>
<dbReference type="InterPro" id="IPR012677">
    <property type="entry name" value="Nucleotide-bd_a/b_plait_sf"/>
</dbReference>
<evidence type="ECO:0008006" key="4">
    <source>
        <dbReference type="Google" id="ProtNLM"/>
    </source>
</evidence>
<dbReference type="InterPro" id="IPR035979">
    <property type="entry name" value="RBD_domain_sf"/>
</dbReference>
<evidence type="ECO:0000313" key="2">
    <source>
        <dbReference type="EMBL" id="KAL3104008.1"/>
    </source>
</evidence>
<protein>
    <recommendedName>
        <fullName evidence="4">RRM domain-containing protein</fullName>
    </recommendedName>
</protein>
<feature type="region of interest" description="Disordered" evidence="1">
    <location>
        <begin position="248"/>
        <end position="317"/>
    </location>
</feature>
<dbReference type="Proteomes" id="UP001620626">
    <property type="component" value="Unassembled WGS sequence"/>
</dbReference>
<evidence type="ECO:0000313" key="3">
    <source>
        <dbReference type="Proteomes" id="UP001620626"/>
    </source>
</evidence>
<name>A0ABD2KMC6_9BILA</name>
<evidence type="ECO:0000256" key="1">
    <source>
        <dbReference type="SAM" id="MobiDB-lite"/>
    </source>
</evidence>
<proteinExistence type="predicted"/>
<reference evidence="2 3" key="1">
    <citation type="submission" date="2024-10" db="EMBL/GenBank/DDBJ databases">
        <authorList>
            <person name="Kim D."/>
        </authorList>
    </citation>
    <scope>NUCLEOTIDE SEQUENCE [LARGE SCALE GENOMIC DNA]</scope>
    <source>
        <strain evidence="2">BH-2024</strain>
    </source>
</reference>
<dbReference type="EMBL" id="JBICBT010000722">
    <property type="protein sequence ID" value="KAL3104008.1"/>
    <property type="molecule type" value="Genomic_DNA"/>
</dbReference>
<comment type="caution">
    <text evidence="2">The sequence shown here is derived from an EMBL/GenBank/DDBJ whole genome shotgun (WGS) entry which is preliminary data.</text>
</comment>
<sequence>MRSNSSNCQLKSVTLDEYMEQRTRWVSENVEEVERRTSPTNSAIGLCRFAPNLNEWHIRQLFSQCGTIYSVTEFPKAFRVEFAAKRMAAFAIWSMNGKYWPNTPRRIICDWWKWKNDKTENQAQEKQQLTPNPSTDCSPMGQLVPNGQTVPNGQLVSIPPTVQNDWQKLTNDEHQKDSNKTNGEILILPLSNRSVLPFPASPFDCLSTSESENEMANDEPTEAAKLAEEFATKNLTMKERMEAILKMISGRSGGGEGAEKQGEEEEEEEEKMAEGELEEEREEEEKEKEEEEEELEETEEEKEEKEKEEEEERNRRN</sequence>
<gene>
    <name evidence="2" type="ORF">niasHT_020701</name>
</gene>
<dbReference type="Gene3D" id="3.30.70.330">
    <property type="match status" value="1"/>
</dbReference>